<keyword evidence="8" id="KW-1185">Reference proteome</keyword>
<dbReference type="InterPro" id="IPR003593">
    <property type="entry name" value="AAA+_ATPase"/>
</dbReference>
<protein>
    <submittedName>
        <fullName evidence="7">ABC transporter ATP-binding protein</fullName>
    </submittedName>
</protein>
<name>A0ABM6Z5T7_9ACTO</name>
<evidence type="ECO:0000256" key="5">
    <source>
        <dbReference type="ARBA" id="ARBA00023251"/>
    </source>
</evidence>
<dbReference type="EMBL" id="CP032514">
    <property type="protein sequence ID" value="AYD90602.1"/>
    <property type="molecule type" value="Genomic_DNA"/>
</dbReference>
<keyword evidence="3" id="KW-0547">Nucleotide-binding</keyword>
<gene>
    <name evidence="7" type="ORF">D5R93_12430</name>
</gene>
<dbReference type="SMART" id="SM00382">
    <property type="entry name" value="AAA"/>
    <property type="match status" value="1"/>
</dbReference>
<dbReference type="Gene3D" id="3.40.50.300">
    <property type="entry name" value="P-loop containing nucleotide triphosphate hydrolases"/>
    <property type="match status" value="1"/>
</dbReference>
<dbReference type="Proteomes" id="UP000273001">
    <property type="component" value="Chromosome"/>
</dbReference>
<evidence type="ECO:0000256" key="3">
    <source>
        <dbReference type="ARBA" id="ARBA00022741"/>
    </source>
</evidence>
<dbReference type="PANTHER" id="PTHR42711:SF17">
    <property type="entry name" value="ABC TRANSPORTER ATP-BINDING PROTEIN"/>
    <property type="match status" value="1"/>
</dbReference>
<feature type="domain" description="ABC transporter" evidence="6">
    <location>
        <begin position="52"/>
        <end position="276"/>
    </location>
</feature>
<dbReference type="CDD" id="cd03230">
    <property type="entry name" value="ABC_DR_subfamily_A"/>
    <property type="match status" value="1"/>
</dbReference>
<dbReference type="InterPro" id="IPR003439">
    <property type="entry name" value="ABC_transporter-like_ATP-bd"/>
</dbReference>
<dbReference type="PROSITE" id="PS50893">
    <property type="entry name" value="ABC_TRANSPORTER_2"/>
    <property type="match status" value="1"/>
</dbReference>
<keyword evidence="2" id="KW-0813">Transport</keyword>
<dbReference type="InterPro" id="IPR050763">
    <property type="entry name" value="ABC_transporter_ATP-binding"/>
</dbReference>
<evidence type="ECO:0000313" key="7">
    <source>
        <dbReference type="EMBL" id="AYD90602.1"/>
    </source>
</evidence>
<dbReference type="SUPFAM" id="SSF52540">
    <property type="entry name" value="P-loop containing nucleoside triphosphate hydrolases"/>
    <property type="match status" value="1"/>
</dbReference>
<comment type="subcellular location">
    <subcellularLocation>
        <location evidence="1">Cell membrane</location>
        <topology evidence="1">Peripheral membrane protein</topology>
    </subcellularLocation>
</comment>
<dbReference type="PANTHER" id="PTHR42711">
    <property type="entry name" value="ABC TRANSPORTER ATP-BINDING PROTEIN"/>
    <property type="match status" value="1"/>
</dbReference>
<dbReference type="InterPro" id="IPR027417">
    <property type="entry name" value="P-loop_NTPase"/>
</dbReference>
<evidence type="ECO:0000259" key="6">
    <source>
        <dbReference type="PROSITE" id="PS50893"/>
    </source>
</evidence>
<evidence type="ECO:0000256" key="1">
    <source>
        <dbReference type="ARBA" id="ARBA00004202"/>
    </source>
</evidence>
<dbReference type="Pfam" id="PF00005">
    <property type="entry name" value="ABC_tran"/>
    <property type="match status" value="1"/>
</dbReference>
<reference evidence="7 8" key="1">
    <citation type="submission" date="2018-09" db="EMBL/GenBank/DDBJ databases">
        <authorList>
            <person name="Li J."/>
        </authorList>
    </citation>
    <scope>NUCLEOTIDE SEQUENCE [LARGE SCALE GENOMIC DNA]</scope>
    <source>
        <strain evidence="7 8">2129</strain>
    </source>
</reference>
<evidence type="ECO:0000256" key="4">
    <source>
        <dbReference type="ARBA" id="ARBA00022840"/>
    </source>
</evidence>
<keyword evidence="5" id="KW-0046">Antibiotic resistance</keyword>
<evidence type="ECO:0000313" key="8">
    <source>
        <dbReference type="Proteomes" id="UP000273001"/>
    </source>
</evidence>
<dbReference type="InterPro" id="IPR017871">
    <property type="entry name" value="ABC_transporter-like_CS"/>
</dbReference>
<sequence>MEDLSTTRSTNAYLLSTESTRHCSTHSPSASALYCQAGRTGGAVTHGYDTVVETQGLSKKFGDVTAVSDVSFEVTRGSVVGVLGRNGAGKSTLVSMLVGLTPPSSGSVQVLGGDPRAARSRSRLGVVPQDVALPGNLTAYELGSFVAAHFPSTTQHYRQVLHSWGIEDFCSTRIGRLSGGQKRRVAVSLAFVGNPLLVVLDEPTTGLDPESRRAMWNRMREEVSKGMTVIITSHYLEEIEYLSDHILLMEAGMLIENRSISSFLELKRQARVSFNSSVSVDQVHRAIGQQAEIVAGRHSFEVRSQDTDAVVRALVHAGLDFQDLRVTGWSLEDVLMERMEEQDA</sequence>
<keyword evidence="4 7" id="KW-0067">ATP-binding</keyword>
<dbReference type="PROSITE" id="PS00211">
    <property type="entry name" value="ABC_TRANSPORTER_1"/>
    <property type="match status" value="1"/>
</dbReference>
<proteinExistence type="predicted"/>
<dbReference type="GO" id="GO:0005524">
    <property type="term" value="F:ATP binding"/>
    <property type="evidence" value="ECO:0007669"/>
    <property type="project" value="UniProtKB-KW"/>
</dbReference>
<accession>A0ABM6Z5T7</accession>
<organism evidence="7 8">
    <name type="scientific">Actinomyces lilanjuaniae</name>
    <dbReference type="NCBI Taxonomy" id="2321394"/>
    <lineage>
        <taxon>Bacteria</taxon>
        <taxon>Bacillati</taxon>
        <taxon>Actinomycetota</taxon>
        <taxon>Actinomycetes</taxon>
        <taxon>Actinomycetales</taxon>
        <taxon>Actinomycetaceae</taxon>
        <taxon>Actinomyces</taxon>
    </lineage>
</organism>
<evidence type="ECO:0000256" key="2">
    <source>
        <dbReference type="ARBA" id="ARBA00022448"/>
    </source>
</evidence>